<keyword evidence="7" id="KW-1185">Reference proteome</keyword>
<comment type="caution">
    <text evidence="6">The sequence shown here is derived from an EMBL/GenBank/DDBJ whole genome shotgun (WGS) entry which is preliminary data.</text>
</comment>
<evidence type="ECO:0000256" key="4">
    <source>
        <dbReference type="ARBA" id="ARBA00023002"/>
    </source>
</evidence>
<dbReference type="Pfam" id="PF00743">
    <property type="entry name" value="FMO-like"/>
    <property type="match status" value="1"/>
</dbReference>
<keyword evidence="5" id="KW-0472">Membrane</keyword>
<evidence type="ECO:0000256" key="5">
    <source>
        <dbReference type="SAM" id="Phobius"/>
    </source>
</evidence>
<reference evidence="6 7" key="1">
    <citation type="submission" date="2014-02" db="EMBL/GenBank/DDBJ databases">
        <title>The genome sequence of Colletotrichum nymphaeae SA-01.</title>
        <authorList>
            <person name="Baroncelli R."/>
            <person name="Thon M.R."/>
        </authorList>
    </citation>
    <scope>NUCLEOTIDE SEQUENCE [LARGE SCALE GENOMIC DNA]</scope>
    <source>
        <strain evidence="6 7">SA-01</strain>
    </source>
</reference>
<evidence type="ECO:0008006" key="8">
    <source>
        <dbReference type="Google" id="ProtNLM"/>
    </source>
</evidence>
<accession>A0A135SYX0</accession>
<dbReference type="OrthoDB" id="74360at2759"/>
<keyword evidence="3" id="KW-0274">FAD</keyword>
<keyword evidence="5" id="KW-1133">Transmembrane helix</keyword>
<dbReference type="InterPro" id="IPR051209">
    <property type="entry name" value="FAD-bind_Monooxygenase_sf"/>
</dbReference>
<keyword evidence="2" id="KW-0285">Flavoprotein</keyword>
<dbReference type="Proteomes" id="UP000070054">
    <property type="component" value="Unassembled WGS sequence"/>
</dbReference>
<dbReference type="AlphaFoldDB" id="A0A135SYX0"/>
<keyword evidence="5" id="KW-0812">Transmembrane</keyword>
<evidence type="ECO:0000256" key="3">
    <source>
        <dbReference type="ARBA" id="ARBA00022827"/>
    </source>
</evidence>
<evidence type="ECO:0000313" key="6">
    <source>
        <dbReference type="EMBL" id="KXH41055.1"/>
    </source>
</evidence>
<evidence type="ECO:0000313" key="7">
    <source>
        <dbReference type="Proteomes" id="UP000070054"/>
    </source>
</evidence>
<dbReference type="PANTHER" id="PTHR42877">
    <property type="entry name" value="L-ORNITHINE N(5)-MONOOXYGENASE-RELATED"/>
    <property type="match status" value="1"/>
</dbReference>
<dbReference type="Gene3D" id="3.50.50.60">
    <property type="entry name" value="FAD/NAD(P)-binding domain"/>
    <property type="match status" value="2"/>
</dbReference>
<dbReference type="EMBL" id="JEMN01001295">
    <property type="protein sequence ID" value="KXH41055.1"/>
    <property type="molecule type" value="Genomic_DNA"/>
</dbReference>
<dbReference type="SUPFAM" id="SSF51905">
    <property type="entry name" value="FAD/NAD(P)-binding domain"/>
    <property type="match status" value="1"/>
</dbReference>
<name>A0A135SYX0_9PEZI</name>
<comment type="similarity">
    <text evidence="1">Belongs to the FAD-binding monooxygenase family.</text>
</comment>
<dbReference type="GO" id="GO:0050661">
    <property type="term" value="F:NADP binding"/>
    <property type="evidence" value="ECO:0007669"/>
    <property type="project" value="InterPro"/>
</dbReference>
<sequence>VNSYPGCGCDVPSHFYSYSFELNPNWSRKYALQPEIHQYFSDLAAKYDITKHIRFRQAVEFAEWNTSSGTWVVTTRDLESSRIRQRRCKILVSAVGALSIPKKCEITGASSFSGQMFHTAEWDHSFDWKNKEVVVIGDATQVIPALSEGNEAAKKVTQFSRQSHWLAERPNPKYSELFKWTMRWVPFAMRAYRAVLYWEKEKGFKGFDIVSGKEIRRGWTEEAAAYIRTKSPAKYRDFLVPKTEIGCKRRVNDTGYLASLHRANVELIHDDPITEIVEDGVYTSSGRYVFADAIVLAIGFETHKVLSPMEILGKDGMSINKHWERVSDGAPSSYFGTCLSGFPNFFVLMGPNTLSGHLSVIYTTECQINFVIRVISPILKAMHSCRSLFPVIGRLDDVVEVKPEAEMRDINKTQEKARSLIWATGCTSWFIDPETNRNTIMFPDWQYKFWLRSVFVSWKDLAYSASAVIAKGEQVGGGSGLGILVTVLAVGVAGVGAYLFNYCLALNK</sequence>
<keyword evidence="4" id="KW-0560">Oxidoreductase</keyword>
<evidence type="ECO:0000256" key="1">
    <source>
        <dbReference type="ARBA" id="ARBA00010139"/>
    </source>
</evidence>
<dbReference type="PANTHER" id="PTHR42877:SF5">
    <property type="entry name" value="L-ORNITHINE N(5)-MONOOXYGENASE-RELATED"/>
    <property type="match status" value="1"/>
</dbReference>
<evidence type="ECO:0000256" key="2">
    <source>
        <dbReference type="ARBA" id="ARBA00022630"/>
    </source>
</evidence>
<protein>
    <recommendedName>
        <fullName evidence="8">Monooxygenase</fullName>
    </recommendedName>
</protein>
<dbReference type="InterPro" id="IPR020946">
    <property type="entry name" value="Flavin_mOase-like"/>
</dbReference>
<proteinExistence type="inferred from homology"/>
<feature type="transmembrane region" description="Helical" evidence="5">
    <location>
        <begin position="481"/>
        <end position="504"/>
    </location>
</feature>
<organism evidence="6 7">
    <name type="scientific">Colletotrichum nymphaeae SA-01</name>
    <dbReference type="NCBI Taxonomy" id="1460502"/>
    <lineage>
        <taxon>Eukaryota</taxon>
        <taxon>Fungi</taxon>
        <taxon>Dikarya</taxon>
        <taxon>Ascomycota</taxon>
        <taxon>Pezizomycotina</taxon>
        <taxon>Sordariomycetes</taxon>
        <taxon>Hypocreomycetidae</taxon>
        <taxon>Glomerellales</taxon>
        <taxon>Glomerellaceae</taxon>
        <taxon>Colletotrichum</taxon>
        <taxon>Colletotrichum acutatum species complex</taxon>
    </lineage>
</organism>
<dbReference type="GO" id="GO:0050660">
    <property type="term" value="F:flavin adenine dinucleotide binding"/>
    <property type="evidence" value="ECO:0007669"/>
    <property type="project" value="InterPro"/>
</dbReference>
<gene>
    <name evidence="6" type="ORF">CNYM01_04570</name>
</gene>
<dbReference type="InterPro" id="IPR036188">
    <property type="entry name" value="FAD/NAD-bd_sf"/>
</dbReference>
<feature type="non-terminal residue" evidence="6">
    <location>
        <position position="1"/>
    </location>
</feature>
<dbReference type="GO" id="GO:0004499">
    <property type="term" value="F:N,N-dimethylaniline monooxygenase activity"/>
    <property type="evidence" value="ECO:0007669"/>
    <property type="project" value="InterPro"/>
</dbReference>